<proteinExistence type="predicted"/>
<keyword evidence="1" id="KW-0812">Transmembrane</keyword>
<name>A0A4Z2HPD1_9TELE</name>
<gene>
    <name evidence="2" type="ORF">EYF80_022396</name>
</gene>
<sequence>MSECVLFSSLRELQAPCCDGCFLIPFFLIHITTITITITTITIIIITIIIIIIISIISSTNREGRRGKYTLECDLYDLSHELNLELKYTRTKPDKEHRGERRRQDYYTYNFLSSANPYPSLPHMSEAVLAVLLLQLWNLVKTMAP</sequence>
<evidence type="ECO:0000313" key="3">
    <source>
        <dbReference type="Proteomes" id="UP000314294"/>
    </source>
</evidence>
<keyword evidence="1" id="KW-1133">Transmembrane helix</keyword>
<evidence type="ECO:0000313" key="2">
    <source>
        <dbReference type="EMBL" id="TNN67450.1"/>
    </source>
</evidence>
<protein>
    <submittedName>
        <fullName evidence="2">Uncharacterized protein</fullName>
    </submittedName>
</protein>
<dbReference type="AlphaFoldDB" id="A0A4Z2HPD1"/>
<reference evidence="2 3" key="1">
    <citation type="submission" date="2019-03" db="EMBL/GenBank/DDBJ databases">
        <title>First draft genome of Liparis tanakae, snailfish: a comprehensive survey of snailfish specific genes.</title>
        <authorList>
            <person name="Kim W."/>
            <person name="Song I."/>
            <person name="Jeong J.-H."/>
            <person name="Kim D."/>
            <person name="Kim S."/>
            <person name="Ryu S."/>
            <person name="Song J.Y."/>
            <person name="Lee S.K."/>
        </authorList>
    </citation>
    <scope>NUCLEOTIDE SEQUENCE [LARGE SCALE GENOMIC DNA]</scope>
    <source>
        <tissue evidence="2">Muscle</tissue>
    </source>
</reference>
<keyword evidence="3" id="KW-1185">Reference proteome</keyword>
<organism evidence="2 3">
    <name type="scientific">Liparis tanakae</name>
    <name type="common">Tanaka's snailfish</name>
    <dbReference type="NCBI Taxonomy" id="230148"/>
    <lineage>
        <taxon>Eukaryota</taxon>
        <taxon>Metazoa</taxon>
        <taxon>Chordata</taxon>
        <taxon>Craniata</taxon>
        <taxon>Vertebrata</taxon>
        <taxon>Euteleostomi</taxon>
        <taxon>Actinopterygii</taxon>
        <taxon>Neopterygii</taxon>
        <taxon>Teleostei</taxon>
        <taxon>Neoteleostei</taxon>
        <taxon>Acanthomorphata</taxon>
        <taxon>Eupercaria</taxon>
        <taxon>Perciformes</taxon>
        <taxon>Cottioidei</taxon>
        <taxon>Cottales</taxon>
        <taxon>Liparidae</taxon>
        <taxon>Liparis</taxon>
    </lineage>
</organism>
<accession>A0A4Z2HPD1</accession>
<keyword evidence="1" id="KW-0472">Membrane</keyword>
<feature type="transmembrane region" description="Helical" evidence="1">
    <location>
        <begin position="34"/>
        <end position="57"/>
    </location>
</feature>
<dbReference type="Proteomes" id="UP000314294">
    <property type="component" value="Unassembled WGS sequence"/>
</dbReference>
<evidence type="ECO:0000256" key="1">
    <source>
        <dbReference type="SAM" id="Phobius"/>
    </source>
</evidence>
<dbReference type="EMBL" id="SRLO01000204">
    <property type="protein sequence ID" value="TNN67450.1"/>
    <property type="molecule type" value="Genomic_DNA"/>
</dbReference>
<comment type="caution">
    <text evidence="2">The sequence shown here is derived from an EMBL/GenBank/DDBJ whole genome shotgun (WGS) entry which is preliminary data.</text>
</comment>